<sequence length="215" mass="21986">MARDVLHTVTSALTDRTTLFLFACLAAGWFLPSAVPILGYLLYPLFLPAYLVSMVTYDGLLGVEHVAYAVAEVLSVSGPVVFDAGLAATFYLFAVVAVVLGGALERRVGPEAGGDGGADENQRLGRFRDAVAAGLLLLGLLLVVQGVAAQPTVTSETCTGTSTAEEGEIGSTATTTCTTTTEPAPGARRYVLGLGAGIGTLGAGIVGVDHWLAGR</sequence>
<dbReference type="AlphaFoldDB" id="A0A1I5UFR5"/>
<keyword evidence="3" id="KW-1185">Reference proteome</keyword>
<dbReference type="RefSeq" id="WP_074879400.1">
    <property type="nucleotide sequence ID" value="NZ_FOXI01000012.1"/>
</dbReference>
<keyword evidence="1" id="KW-1133">Transmembrane helix</keyword>
<accession>A0A1I5UFR5</accession>
<evidence type="ECO:0000256" key="1">
    <source>
        <dbReference type="SAM" id="Phobius"/>
    </source>
</evidence>
<proteinExistence type="predicted"/>
<gene>
    <name evidence="2" type="ORF">SAMN05216277_11281</name>
</gene>
<keyword evidence="1" id="KW-0472">Membrane</keyword>
<evidence type="ECO:0000313" key="2">
    <source>
        <dbReference type="EMBL" id="SFP93877.1"/>
    </source>
</evidence>
<reference evidence="3" key="1">
    <citation type="submission" date="2016-10" db="EMBL/GenBank/DDBJ databases">
        <authorList>
            <person name="Varghese N."/>
            <person name="Submissions S."/>
        </authorList>
    </citation>
    <scope>NUCLEOTIDE SEQUENCE [LARGE SCALE GENOMIC DNA]</scope>
    <source>
        <strain evidence="3">CGMCC 1.10329</strain>
    </source>
</reference>
<dbReference type="Proteomes" id="UP000183769">
    <property type="component" value="Unassembled WGS sequence"/>
</dbReference>
<feature type="transmembrane region" description="Helical" evidence="1">
    <location>
        <begin position="84"/>
        <end position="104"/>
    </location>
</feature>
<keyword evidence="1" id="KW-0812">Transmembrane</keyword>
<protein>
    <submittedName>
        <fullName evidence="2">Uncharacterized protein</fullName>
    </submittedName>
</protein>
<evidence type="ECO:0000313" key="3">
    <source>
        <dbReference type="Proteomes" id="UP000183769"/>
    </source>
</evidence>
<feature type="transmembrane region" description="Helical" evidence="1">
    <location>
        <begin position="20"/>
        <end position="43"/>
    </location>
</feature>
<organism evidence="2 3">
    <name type="scientific">Halolamina pelagica</name>
    <dbReference type="NCBI Taxonomy" id="699431"/>
    <lineage>
        <taxon>Archaea</taxon>
        <taxon>Methanobacteriati</taxon>
        <taxon>Methanobacteriota</taxon>
        <taxon>Stenosarchaea group</taxon>
        <taxon>Halobacteria</taxon>
        <taxon>Halobacteriales</taxon>
        <taxon>Haloferacaceae</taxon>
    </lineage>
</organism>
<name>A0A1I5UFR5_9EURY</name>
<feature type="transmembrane region" description="Helical" evidence="1">
    <location>
        <begin position="130"/>
        <end position="148"/>
    </location>
</feature>
<dbReference type="EMBL" id="FOXI01000012">
    <property type="protein sequence ID" value="SFP93877.1"/>
    <property type="molecule type" value="Genomic_DNA"/>
</dbReference>